<proteinExistence type="predicted"/>
<name>A0A1J9Q055_9EURO</name>
<dbReference type="AlphaFoldDB" id="A0A1J9Q055"/>
<comment type="caution">
    <text evidence="1">The sequence shown here is derived from an EMBL/GenBank/DDBJ whole genome shotgun (WGS) entry which is preliminary data.</text>
</comment>
<dbReference type="SUPFAM" id="SSF56112">
    <property type="entry name" value="Protein kinase-like (PK-like)"/>
    <property type="match status" value="1"/>
</dbReference>
<dbReference type="InterPro" id="IPR011009">
    <property type="entry name" value="Kinase-like_dom_sf"/>
</dbReference>
<dbReference type="STRING" id="1658174.A0A1J9Q055"/>
<evidence type="ECO:0000313" key="2">
    <source>
        <dbReference type="Proteomes" id="UP000242791"/>
    </source>
</evidence>
<evidence type="ECO:0000313" key="1">
    <source>
        <dbReference type="EMBL" id="OJD21944.1"/>
    </source>
</evidence>
<dbReference type="OrthoDB" id="2906425at2759"/>
<accession>A0A1J9Q055</accession>
<dbReference type="VEuPathDB" id="FungiDB:ACJ73_06711"/>
<organism evidence="1 2">
    <name type="scientific">Blastomyces percursus</name>
    <dbReference type="NCBI Taxonomy" id="1658174"/>
    <lineage>
        <taxon>Eukaryota</taxon>
        <taxon>Fungi</taxon>
        <taxon>Dikarya</taxon>
        <taxon>Ascomycota</taxon>
        <taxon>Pezizomycotina</taxon>
        <taxon>Eurotiomycetes</taxon>
        <taxon>Eurotiomycetidae</taxon>
        <taxon>Onygenales</taxon>
        <taxon>Ajellomycetaceae</taxon>
        <taxon>Blastomyces</taxon>
    </lineage>
</organism>
<gene>
    <name evidence="1" type="ORF">ACJ73_06711</name>
</gene>
<dbReference type="EMBL" id="LGTZ01001225">
    <property type="protein sequence ID" value="OJD21944.1"/>
    <property type="molecule type" value="Genomic_DNA"/>
</dbReference>
<reference evidence="1 2" key="1">
    <citation type="submission" date="2015-08" db="EMBL/GenBank/DDBJ databases">
        <title>Emmonsia species relationships and genome sequence.</title>
        <authorList>
            <person name="Cuomo C.A."/>
            <person name="Schwartz I.S."/>
            <person name="Kenyon C."/>
            <person name="De Hoog G.S."/>
            <person name="Govender N.P."/>
            <person name="Botha A."/>
            <person name="Moreno L."/>
            <person name="De Vries M."/>
            <person name="Munoz J.F."/>
            <person name="Stielow J.B."/>
        </authorList>
    </citation>
    <scope>NUCLEOTIDE SEQUENCE [LARGE SCALE GENOMIC DNA]</scope>
    <source>
        <strain evidence="1 2">EI222</strain>
    </source>
</reference>
<dbReference type="Proteomes" id="UP000242791">
    <property type="component" value="Unassembled WGS sequence"/>
</dbReference>
<sequence length="108" mass="12245">MTLAQGDSLNKVWPALSDDEKTSIQDQLDVILKKLRGLLSPSQYLGGGDPPQCIDYRMFNAFFLSGSRREGREPYVDFVRSMLREDNSIVMTHGDLHPRNIMVIRAFG</sequence>
<evidence type="ECO:0008006" key="3">
    <source>
        <dbReference type="Google" id="ProtNLM"/>
    </source>
</evidence>
<keyword evidence="2" id="KW-1185">Reference proteome</keyword>
<protein>
    <recommendedName>
        <fullName evidence="3">Aminoglycoside phosphotransferase domain-containing protein</fullName>
    </recommendedName>
</protein>